<comment type="caution">
    <text evidence="1">The sequence shown here is derived from an EMBL/GenBank/DDBJ whole genome shotgun (WGS) entry which is preliminary data.</text>
</comment>
<dbReference type="EMBL" id="BGPR01041935">
    <property type="protein sequence ID" value="GBO18300.1"/>
    <property type="molecule type" value="Genomic_DNA"/>
</dbReference>
<proteinExistence type="predicted"/>
<gene>
    <name evidence="1" type="ORF">AVEN_205705_1</name>
</gene>
<evidence type="ECO:0000313" key="1">
    <source>
        <dbReference type="EMBL" id="GBO18300.1"/>
    </source>
</evidence>
<evidence type="ECO:0000313" key="2">
    <source>
        <dbReference type="Proteomes" id="UP000499080"/>
    </source>
</evidence>
<dbReference type="AlphaFoldDB" id="A0A4Y2V366"/>
<dbReference type="Proteomes" id="UP000499080">
    <property type="component" value="Unassembled WGS sequence"/>
</dbReference>
<sequence length="152" mass="17308">MAWYTPLTLHRYNFQPIHLGGSFAQAPCKEHSDPLEQVYLLLLPLSKRTFCSFLFYERASLPLSTAAFGSMTQLFTWITHEDENPNFSTALQRFSSDFSIDVRFRSSALQIAWSGLPVNVQLNTSNAPMGHPRLMTSKSEAYPKYSTYNNNS</sequence>
<keyword evidence="2" id="KW-1185">Reference proteome</keyword>
<reference evidence="1 2" key="1">
    <citation type="journal article" date="2019" name="Sci. Rep.">
        <title>Orb-weaving spider Araneus ventricosus genome elucidates the spidroin gene catalogue.</title>
        <authorList>
            <person name="Kono N."/>
            <person name="Nakamura H."/>
            <person name="Ohtoshi R."/>
            <person name="Moran D.A.P."/>
            <person name="Shinohara A."/>
            <person name="Yoshida Y."/>
            <person name="Fujiwara M."/>
            <person name="Mori M."/>
            <person name="Tomita M."/>
            <person name="Arakawa K."/>
        </authorList>
    </citation>
    <scope>NUCLEOTIDE SEQUENCE [LARGE SCALE GENOMIC DNA]</scope>
</reference>
<accession>A0A4Y2V366</accession>
<name>A0A4Y2V366_ARAVE</name>
<protein>
    <submittedName>
        <fullName evidence="1">Uncharacterized protein</fullName>
    </submittedName>
</protein>
<organism evidence="1 2">
    <name type="scientific">Araneus ventricosus</name>
    <name type="common">Orbweaver spider</name>
    <name type="synonym">Epeira ventricosa</name>
    <dbReference type="NCBI Taxonomy" id="182803"/>
    <lineage>
        <taxon>Eukaryota</taxon>
        <taxon>Metazoa</taxon>
        <taxon>Ecdysozoa</taxon>
        <taxon>Arthropoda</taxon>
        <taxon>Chelicerata</taxon>
        <taxon>Arachnida</taxon>
        <taxon>Araneae</taxon>
        <taxon>Araneomorphae</taxon>
        <taxon>Entelegynae</taxon>
        <taxon>Araneoidea</taxon>
        <taxon>Araneidae</taxon>
        <taxon>Araneus</taxon>
    </lineage>
</organism>